<evidence type="ECO:0000259" key="1">
    <source>
        <dbReference type="PROSITE" id="PS51186"/>
    </source>
</evidence>
<keyword evidence="2" id="KW-0808">Transferase</keyword>
<dbReference type="GO" id="GO:0016747">
    <property type="term" value="F:acyltransferase activity, transferring groups other than amino-acyl groups"/>
    <property type="evidence" value="ECO:0007669"/>
    <property type="project" value="InterPro"/>
</dbReference>
<sequence>MLEVTRLTGEALDAALPELARLRIDVFRAFPYLYEGDLAYESKYLRSYRQNQNAILVAVRDDDRIVGAATGMPLADHADASELTGPMPPVEKIFYCAESVLLPEYRGHGLGHAFFDAREAEARRQGFDYTLFCGVVRSEDHPDRPEGYRPLDAFWRNRGYAKADGVTATFCWTDLGNRDETPHLLQAWIRQLD</sequence>
<accession>A0A7W6DK92</accession>
<dbReference type="InterPro" id="IPR016181">
    <property type="entry name" value="Acyl_CoA_acyltransferase"/>
</dbReference>
<dbReference type="Proteomes" id="UP000541426">
    <property type="component" value="Unassembled WGS sequence"/>
</dbReference>
<dbReference type="Pfam" id="PF00583">
    <property type="entry name" value="Acetyltransf_1"/>
    <property type="match status" value="1"/>
</dbReference>
<dbReference type="CDD" id="cd04301">
    <property type="entry name" value="NAT_SF"/>
    <property type="match status" value="1"/>
</dbReference>
<dbReference type="EMBL" id="JACIEJ010000002">
    <property type="protein sequence ID" value="MBB3984593.1"/>
    <property type="molecule type" value="Genomic_DNA"/>
</dbReference>
<feature type="domain" description="N-acetyltransferase" evidence="1">
    <location>
        <begin position="2"/>
        <end position="182"/>
    </location>
</feature>
<dbReference type="PROSITE" id="PS51186">
    <property type="entry name" value="GNAT"/>
    <property type="match status" value="1"/>
</dbReference>
<gene>
    <name evidence="2" type="ORF">GGQ68_000909</name>
</gene>
<dbReference type="Gene3D" id="3.40.630.30">
    <property type="match status" value="1"/>
</dbReference>
<keyword evidence="3" id="KW-1185">Reference proteome</keyword>
<evidence type="ECO:0000313" key="3">
    <source>
        <dbReference type="Proteomes" id="UP000541426"/>
    </source>
</evidence>
<evidence type="ECO:0000313" key="2">
    <source>
        <dbReference type="EMBL" id="MBB3984593.1"/>
    </source>
</evidence>
<dbReference type="SUPFAM" id="SSF55729">
    <property type="entry name" value="Acyl-CoA N-acyltransferases (Nat)"/>
    <property type="match status" value="1"/>
</dbReference>
<comment type="caution">
    <text evidence="2">The sequence shown here is derived from an EMBL/GenBank/DDBJ whole genome shotgun (WGS) entry which is preliminary data.</text>
</comment>
<protein>
    <submittedName>
        <fullName evidence="2">GNAT superfamily N-acetyltransferase</fullName>
    </submittedName>
</protein>
<proteinExistence type="predicted"/>
<dbReference type="RefSeq" id="WP_183963315.1">
    <property type="nucleotide sequence ID" value="NZ_BAABBZ010000014.1"/>
</dbReference>
<organism evidence="2 3">
    <name type="scientific">Sagittula marina</name>
    <dbReference type="NCBI Taxonomy" id="943940"/>
    <lineage>
        <taxon>Bacteria</taxon>
        <taxon>Pseudomonadati</taxon>
        <taxon>Pseudomonadota</taxon>
        <taxon>Alphaproteobacteria</taxon>
        <taxon>Rhodobacterales</taxon>
        <taxon>Roseobacteraceae</taxon>
        <taxon>Sagittula</taxon>
    </lineage>
</organism>
<dbReference type="InterPro" id="IPR000182">
    <property type="entry name" value="GNAT_dom"/>
</dbReference>
<name>A0A7W6DK92_9RHOB</name>
<reference evidence="2 3" key="1">
    <citation type="submission" date="2020-08" db="EMBL/GenBank/DDBJ databases">
        <title>Genomic Encyclopedia of Type Strains, Phase IV (KMG-IV): sequencing the most valuable type-strain genomes for metagenomic binning, comparative biology and taxonomic classification.</title>
        <authorList>
            <person name="Goeker M."/>
        </authorList>
    </citation>
    <scope>NUCLEOTIDE SEQUENCE [LARGE SCALE GENOMIC DNA]</scope>
    <source>
        <strain evidence="2 3">DSM 102235</strain>
    </source>
</reference>
<dbReference type="AlphaFoldDB" id="A0A7W6DK92"/>